<feature type="signal peptide" evidence="1">
    <location>
        <begin position="1"/>
        <end position="38"/>
    </location>
</feature>
<name>A0A9J6Q0C8_9GAMM</name>
<comment type="caution">
    <text evidence="2">The sequence shown here is derived from an EMBL/GenBank/DDBJ whole genome shotgun (WGS) entry which is preliminary data.</text>
</comment>
<keyword evidence="3" id="KW-1185">Reference proteome</keyword>
<sequence>MFRRLINIGISLIRRKQRRLILLCVSCWLFFSAQLALASHECSLAFSCMPGASQQHSQQMLAQASLCDKHCAPDPLQDDHASLHVVAIAADPGLRLAVSDVVAKKFHFDWLRPPVTGPPAEIRFCRFRE</sequence>
<evidence type="ECO:0000256" key="1">
    <source>
        <dbReference type="SAM" id="SignalP"/>
    </source>
</evidence>
<proteinExistence type="predicted"/>
<evidence type="ECO:0000313" key="2">
    <source>
        <dbReference type="EMBL" id="MCU5779711.1"/>
    </source>
</evidence>
<dbReference type="RefSeq" id="WP_267144684.1">
    <property type="nucleotide sequence ID" value="NZ_JAODIL010000082.1"/>
</dbReference>
<reference evidence="2" key="1">
    <citation type="submission" date="2022-09" db="EMBL/GenBank/DDBJ databases">
        <title>Winslowiella arboricola sp. nov., isolated from bleeding cankers on broadleaf hosts.</title>
        <authorList>
            <person name="Brady C."/>
            <person name="Kaur S."/>
            <person name="Crampton B."/>
            <person name="Maddock D."/>
            <person name="Arnold D."/>
            <person name="Denman S."/>
        </authorList>
    </citation>
    <scope>NUCLEOTIDE SEQUENCE</scope>
    <source>
        <strain evidence="2">BAC 15a-03b</strain>
    </source>
</reference>
<evidence type="ECO:0000313" key="3">
    <source>
        <dbReference type="Proteomes" id="UP001064262"/>
    </source>
</evidence>
<feature type="chain" id="PRO_5039889046" description="DUF2946 domain-containing protein" evidence="1">
    <location>
        <begin position="39"/>
        <end position="129"/>
    </location>
</feature>
<keyword evidence="1" id="KW-0732">Signal</keyword>
<protein>
    <recommendedName>
        <fullName evidence="4">DUF2946 domain-containing protein</fullName>
    </recommendedName>
</protein>
<dbReference type="AlphaFoldDB" id="A0A9J6Q0C8"/>
<organism evidence="2 3">
    <name type="scientific">Winslowiella arboricola</name>
    <dbReference type="NCBI Taxonomy" id="2978220"/>
    <lineage>
        <taxon>Bacteria</taxon>
        <taxon>Pseudomonadati</taxon>
        <taxon>Pseudomonadota</taxon>
        <taxon>Gammaproteobacteria</taxon>
        <taxon>Enterobacterales</taxon>
        <taxon>Erwiniaceae</taxon>
        <taxon>Winslowiella</taxon>
    </lineage>
</organism>
<dbReference type="Proteomes" id="UP001064262">
    <property type="component" value="Unassembled WGS sequence"/>
</dbReference>
<evidence type="ECO:0008006" key="4">
    <source>
        <dbReference type="Google" id="ProtNLM"/>
    </source>
</evidence>
<gene>
    <name evidence="2" type="ORF">N5923_19670</name>
</gene>
<dbReference type="EMBL" id="JAODIM010000043">
    <property type="protein sequence ID" value="MCU5779711.1"/>
    <property type="molecule type" value="Genomic_DNA"/>
</dbReference>
<accession>A0A9J6Q0C8</accession>